<evidence type="ECO:0000313" key="1">
    <source>
        <dbReference type="EMBL" id="ELY56045.1"/>
    </source>
</evidence>
<keyword evidence="2" id="KW-1185">Reference proteome</keyword>
<organism evidence="1 2">
    <name type="scientific">Natronococcus amylolyticus DSM 10524</name>
    <dbReference type="NCBI Taxonomy" id="1227497"/>
    <lineage>
        <taxon>Archaea</taxon>
        <taxon>Methanobacteriati</taxon>
        <taxon>Methanobacteriota</taxon>
        <taxon>Stenosarchaea group</taxon>
        <taxon>Halobacteria</taxon>
        <taxon>Halobacteriales</taxon>
        <taxon>Natrialbaceae</taxon>
        <taxon>Natronococcus</taxon>
    </lineage>
</organism>
<dbReference type="eggNOG" id="arCOG03050">
    <property type="taxonomic scope" value="Archaea"/>
</dbReference>
<dbReference type="SUPFAM" id="SSF52402">
    <property type="entry name" value="Adenine nucleotide alpha hydrolases-like"/>
    <property type="match status" value="1"/>
</dbReference>
<accession>L9X2W6</accession>
<dbReference type="AlphaFoldDB" id="L9X2W6"/>
<name>L9X2W6_9EURY</name>
<dbReference type="Gene3D" id="3.40.50.620">
    <property type="entry name" value="HUPs"/>
    <property type="match status" value="1"/>
</dbReference>
<sequence>MSALETLEESGVTVVARREHSDRRTLSSKWPHVDADNIVICGHERILVGKTLFGSVTQLVLLSADRPVTITVE</sequence>
<gene>
    <name evidence="1" type="ORF">C491_13877</name>
</gene>
<evidence type="ECO:0000313" key="2">
    <source>
        <dbReference type="Proteomes" id="UP000011688"/>
    </source>
</evidence>
<dbReference type="Proteomes" id="UP000011688">
    <property type="component" value="Unassembled WGS sequence"/>
</dbReference>
<dbReference type="InterPro" id="IPR014729">
    <property type="entry name" value="Rossmann-like_a/b/a_fold"/>
</dbReference>
<protein>
    <submittedName>
        <fullName evidence="1">UspA domain-containing protein</fullName>
    </submittedName>
</protein>
<proteinExistence type="predicted"/>
<comment type="caution">
    <text evidence="1">The sequence shown here is derived from an EMBL/GenBank/DDBJ whole genome shotgun (WGS) entry which is preliminary data.</text>
</comment>
<dbReference type="EMBL" id="AOIB01000028">
    <property type="protein sequence ID" value="ELY56045.1"/>
    <property type="molecule type" value="Genomic_DNA"/>
</dbReference>
<reference evidence="1 2" key="1">
    <citation type="journal article" date="2014" name="PLoS Genet.">
        <title>Phylogenetically driven sequencing of extremely halophilic archaea reveals strategies for static and dynamic osmo-response.</title>
        <authorList>
            <person name="Becker E.A."/>
            <person name="Seitzer P.M."/>
            <person name="Tritt A."/>
            <person name="Larsen D."/>
            <person name="Krusor M."/>
            <person name="Yao A.I."/>
            <person name="Wu D."/>
            <person name="Madern D."/>
            <person name="Eisen J.A."/>
            <person name="Darling A.E."/>
            <person name="Facciotti M.T."/>
        </authorList>
    </citation>
    <scope>NUCLEOTIDE SEQUENCE [LARGE SCALE GENOMIC DNA]</scope>
    <source>
        <strain evidence="1 2">DSM 10524</strain>
    </source>
</reference>